<gene>
    <name evidence="1" type="ORF">KDK95_07135</name>
</gene>
<dbReference type="Proteomes" id="UP000676325">
    <property type="component" value="Unassembled WGS sequence"/>
</dbReference>
<name>A0A941E4H2_9ACTN</name>
<dbReference type="RefSeq" id="WP_212517220.1">
    <property type="nucleotide sequence ID" value="NZ_JAGSOH010000012.1"/>
</dbReference>
<evidence type="ECO:0000313" key="1">
    <source>
        <dbReference type="EMBL" id="MBR7826070.1"/>
    </source>
</evidence>
<comment type="caution">
    <text evidence="1">The sequence shown here is derived from an EMBL/GenBank/DDBJ whole genome shotgun (WGS) entry which is preliminary data.</text>
</comment>
<keyword evidence="2" id="KW-1185">Reference proteome</keyword>
<accession>A0A941E4H2</accession>
<evidence type="ECO:0000313" key="2">
    <source>
        <dbReference type="Proteomes" id="UP000676325"/>
    </source>
</evidence>
<proteinExistence type="predicted"/>
<dbReference type="EMBL" id="JAGSOH010000012">
    <property type="protein sequence ID" value="MBR7826070.1"/>
    <property type="molecule type" value="Genomic_DNA"/>
</dbReference>
<organism evidence="1 2">
    <name type="scientific">Actinospica acidithermotolerans</name>
    <dbReference type="NCBI Taxonomy" id="2828514"/>
    <lineage>
        <taxon>Bacteria</taxon>
        <taxon>Bacillati</taxon>
        <taxon>Actinomycetota</taxon>
        <taxon>Actinomycetes</taxon>
        <taxon>Catenulisporales</taxon>
        <taxon>Actinospicaceae</taxon>
        <taxon>Actinospica</taxon>
    </lineage>
</organism>
<reference evidence="1" key="1">
    <citation type="submission" date="2021-04" db="EMBL/GenBank/DDBJ databases">
        <title>Genome based classification of Actinospica acidithermotolerans sp. nov., an actinobacterium isolated from an Indonesian hot spring.</title>
        <authorList>
            <person name="Kusuma A.B."/>
            <person name="Putra K.E."/>
            <person name="Nafisah S."/>
            <person name="Loh J."/>
            <person name="Nouioui I."/>
            <person name="Goodfellow M."/>
        </authorList>
    </citation>
    <scope>NUCLEOTIDE SEQUENCE</scope>
    <source>
        <strain evidence="1">MGRD01-02</strain>
    </source>
</reference>
<protein>
    <submittedName>
        <fullName evidence="1">Type II toxin-antitoxin system HicA family toxin</fullName>
    </submittedName>
</protein>
<dbReference type="AlphaFoldDB" id="A0A941E4H2"/>
<sequence length="63" mass="7107">MKRRALLRELVKIAESKDLKLEFVRHGAGHDIYHLGHAVLIIGRHADIPEQTAKITLKTARNG</sequence>